<evidence type="ECO:0000256" key="4">
    <source>
        <dbReference type="SAM" id="MobiDB-lite"/>
    </source>
</evidence>
<dbReference type="PANTHER" id="PTHR34596:SF2">
    <property type="entry name" value="CHITOPORIN"/>
    <property type="match status" value="1"/>
</dbReference>
<dbReference type="Proteomes" id="UP000326729">
    <property type="component" value="Unassembled WGS sequence"/>
</dbReference>
<gene>
    <name evidence="5" type="ORF">PS659_04746</name>
</gene>
<dbReference type="GO" id="GO:0015288">
    <property type="term" value="F:porin activity"/>
    <property type="evidence" value="ECO:0007669"/>
    <property type="project" value="TreeGrafter"/>
</dbReference>
<evidence type="ECO:0008006" key="7">
    <source>
        <dbReference type="Google" id="ProtNLM"/>
    </source>
</evidence>
<feature type="region of interest" description="Disordered" evidence="4">
    <location>
        <begin position="26"/>
        <end position="47"/>
    </location>
</feature>
<sequence length="99" mass="11255">MGGTNTYLELASFSCLQCISQRQKGLPTGQLRSQPDSPSFRATPNGKEWGSEIELSYTVQSGSWKNLNVRLRNASIRRDYNSNEFDDNRVIVNYPFSLF</sequence>
<name>A0A5E6WIC5_PSEFL</name>
<dbReference type="InterPro" id="IPR023614">
    <property type="entry name" value="Porin_dom_sf"/>
</dbReference>
<protein>
    <recommendedName>
        <fullName evidence="7">Porin-like protein NicP</fullName>
    </recommendedName>
</protein>
<dbReference type="AlphaFoldDB" id="A0A5E6WIC5"/>
<dbReference type="Pfam" id="PF03573">
    <property type="entry name" value="OprD"/>
    <property type="match status" value="1"/>
</dbReference>
<evidence type="ECO:0000256" key="2">
    <source>
        <dbReference type="ARBA" id="ARBA00022448"/>
    </source>
</evidence>
<dbReference type="PANTHER" id="PTHR34596">
    <property type="entry name" value="CHITOPORIN"/>
    <property type="match status" value="1"/>
</dbReference>
<evidence type="ECO:0000313" key="5">
    <source>
        <dbReference type="EMBL" id="VVN28390.1"/>
    </source>
</evidence>
<dbReference type="EMBL" id="CABVGY010000032">
    <property type="protein sequence ID" value="VVN28390.1"/>
    <property type="molecule type" value="Genomic_DNA"/>
</dbReference>
<organism evidence="5 6">
    <name type="scientific">Pseudomonas fluorescens</name>
    <dbReference type="NCBI Taxonomy" id="294"/>
    <lineage>
        <taxon>Bacteria</taxon>
        <taxon>Pseudomonadati</taxon>
        <taxon>Pseudomonadota</taxon>
        <taxon>Gammaproteobacteria</taxon>
        <taxon>Pseudomonadales</taxon>
        <taxon>Pseudomonadaceae</taxon>
        <taxon>Pseudomonas</taxon>
    </lineage>
</organism>
<keyword evidence="2" id="KW-0813">Transport</keyword>
<comment type="similarity">
    <text evidence="1">Belongs to the outer membrane porin (Opr) (TC 1.B.25) family.</text>
</comment>
<evidence type="ECO:0000313" key="6">
    <source>
        <dbReference type="Proteomes" id="UP000326729"/>
    </source>
</evidence>
<dbReference type="InterPro" id="IPR005318">
    <property type="entry name" value="OM_porin_bac"/>
</dbReference>
<keyword evidence="3" id="KW-0732">Signal</keyword>
<reference evidence="5 6" key="1">
    <citation type="submission" date="2019-09" db="EMBL/GenBank/DDBJ databases">
        <authorList>
            <person name="Chandra G."/>
            <person name="Truman W A."/>
        </authorList>
    </citation>
    <scope>NUCLEOTIDE SEQUENCE [LARGE SCALE GENOMIC DNA]</scope>
    <source>
        <strain evidence="5">PS659</strain>
    </source>
</reference>
<proteinExistence type="inferred from homology"/>
<dbReference type="Gene3D" id="2.40.160.10">
    <property type="entry name" value="Porin"/>
    <property type="match status" value="1"/>
</dbReference>
<evidence type="ECO:0000256" key="1">
    <source>
        <dbReference type="ARBA" id="ARBA00009075"/>
    </source>
</evidence>
<feature type="compositionally biased region" description="Polar residues" evidence="4">
    <location>
        <begin position="30"/>
        <end position="42"/>
    </location>
</feature>
<accession>A0A5E6WIC5</accession>
<dbReference type="OrthoDB" id="6996724at2"/>
<dbReference type="GO" id="GO:0016020">
    <property type="term" value="C:membrane"/>
    <property type="evidence" value="ECO:0007669"/>
    <property type="project" value="InterPro"/>
</dbReference>
<evidence type="ECO:0000256" key="3">
    <source>
        <dbReference type="ARBA" id="ARBA00022729"/>
    </source>
</evidence>